<gene>
    <name evidence="6" type="ORF">FEM33_14100</name>
</gene>
<comment type="similarity">
    <text evidence="1">Belongs to the sigma-70 factor family. ECF subfamily.</text>
</comment>
<evidence type="ECO:0000313" key="7">
    <source>
        <dbReference type="Proteomes" id="UP000323994"/>
    </source>
</evidence>
<dbReference type="EMBL" id="VBSN01000038">
    <property type="protein sequence ID" value="KAA6439388.1"/>
    <property type="molecule type" value="Genomic_DNA"/>
</dbReference>
<dbReference type="Gene3D" id="1.10.1740.10">
    <property type="match status" value="1"/>
</dbReference>
<dbReference type="NCBIfam" id="TIGR02937">
    <property type="entry name" value="sigma70-ECF"/>
    <property type="match status" value="1"/>
</dbReference>
<dbReference type="GO" id="GO:0016987">
    <property type="term" value="F:sigma factor activity"/>
    <property type="evidence" value="ECO:0007669"/>
    <property type="project" value="UniProtKB-KW"/>
</dbReference>
<keyword evidence="5" id="KW-0804">Transcription</keyword>
<protein>
    <submittedName>
        <fullName evidence="6">Sigma-70 family RNA polymerase sigma factor</fullName>
    </submittedName>
</protein>
<dbReference type="OrthoDB" id="1099849at2"/>
<evidence type="ECO:0000256" key="3">
    <source>
        <dbReference type="ARBA" id="ARBA00023082"/>
    </source>
</evidence>
<keyword evidence="4" id="KW-0238">DNA-binding</keyword>
<dbReference type="AlphaFoldDB" id="A0A5M8QVQ1"/>
<dbReference type="RefSeq" id="WP_139012638.1">
    <property type="nucleotide sequence ID" value="NZ_VBSN01000038.1"/>
</dbReference>
<evidence type="ECO:0000256" key="2">
    <source>
        <dbReference type="ARBA" id="ARBA00023015"/>
    </source>
</evidence>
<dbReference type="SUPFAM" id="SSF88946">
    <property type="entry name" value="Sigma2 domain of RNA polymerase sigma factors"/>
    <property type="match status" value="1"/>
</dbReference>
<dbReference type="PANTHER" id="PTHR43133:SF8">
    <property type="entry name" value="RNA POLYMERASE SIGMA FACTOR HI_1459-RELATED"/>
    <property type="match status" value="1"/>
</dbReference>
<dbReference type="Proteomes" id="UP000323994">
    <property type="component" value="Unassembled WGS sequence"/>
</dbReference>
<dbReference type="InterPro" id="IPR013324">
    <property type="entry name" value="RNA_pol_sigma_r3/r4-like"/>
</dbReference>
<evidence type="ECO:0000256" key="5">
    <source>
        <dbReference type="ARBA" id="ARBA00023163"/>
    </source>
</evidence>
<dbReference type="InterPro" id="IPR039425">
    <property type="entry name" value="RNA_pol_sigma-70-like"/>
</dbReference>
<dbReference type="InterPro" id="IPR013325">
    <property type="entry name" value="RNA_pol_sigma_r2"/>
</dbReference>
<dbReference type="PANTHER" id="PTHR43133">
    <property type="entry name" value="RNA POLYMERASE ECF-TYPE SIGMA FACTO"/>
    <property type="match status" value="1"/>
</dbReference>
<dbReference type="GO" id="GO:0003677">
    <property type="term" value="F:DNA binding"/>
    <property type="evidence" value="ECO:0007669"/>
    <property type="project" value="UniProtKB-KW"/>
</dbReference>
<dbReference type="InterPro" id="IPR014284">
    <property type="entry name" value="RNA_pol_sigma-70_dom"/>
</dbReference>
<dbReference type="SUPFAM" id="SSF88659">
    <property type="entry name" value="Sigma3 and sigma4 domains of RNA polymerase sigma factors"/>
    <property type="match status" value="1"/>
</dbReference>
<keyword evidence="3" id="KW-0731">Sigma factor</keyword>
<keyword evidence="7" id="KW-1185">Reference proteome</keyword>
<name>A0A5M8QVQ1_9BACT</name>
<accession>A0A5M8QVQ1</accession>
<dbReference type="GO" id="GO:0006352">
    <property type="term" value="P:DNA-templated transcription initiation"/>
    <property type="evidence" value="ECO:0007669"/>
    <property type="project" value="InterPro"/>
</dbReference>
<organism evidence="6 7">
    <name type="scientific">Dyadobacter flavalbus</name>
    <dbReference type="NCBI Taxonomy" id="2579942"/>
    <lineage>
        <taxon>Bacteria</taxon>
        <taxon>Pseudomonadati</taxon>
        <taxon>Bacteroidota</taxon>
        <taxon>Cytophagia</taxon>
        <taxon>Cytophagales</taxon>
        <taxon>Spirosomataceae</taxon>
        <taxon>Dyadobacter</taxon>
    </lineage>
</organism>
<evidence type="ECO:0000256" key="4">
    <source>
        <dbReference type="ARBA" id="ARBA00023125"/>
    </source>
</evidence>
<reference evidence="6 7" key="1">
    <citation type="submission" date="2019-05" db="EMBL/GenBank/DDBJ databases">
        <authorList>
            <person name="Qu J.-H."/>
        </authorList>
    </citation>
    <scope>NUCLEOTIDE SEQUENCE [LARGE SCALE GENOMIC DNA]</scope>
    <source>
        <strain evidence="6 7">NS28</strain>
    </source>
</reference>
<keyword evidence="2" id="KW-0805">Transcription regulation</keyword>
<comment type="caution">
    <text evidence="6">The sequence shown here is derived from an EMBL/GenBank/DDBJ whole genome shotgun (WGS) entry which is preliminary data.</text>
</comment>
<proteinExistence type="inferred from homology"/>
<evidence type="ECO:0000256" key="1">
    <source>
        <dbReference type="ARBA" id="ARBA00010641"/>
    </source>
</evidence>
<evidence type="ECO:0000313" key="6">
    <source>
        <dbReference type="EMBL" id="KAA6439388.1"/>
    </source>
</evidence>
<sequence>MPHPDQKYIDALLNNDRILLDELYRKFSGKVKWMVLKNNGTEAEAADIFQDALISIFKKASVHDFVLTCPLDAFLYLICKKKWLNELDKKKFNQVTTLEDDGLIISEDSFKLAEDFNFHEERLNLITEKLEELGTVCRQLLRLSWAGKPMEEVAQMTGLTYGYARKKKSECMAQLVTLVKTSSRFNSLK</sequence>